<dbReference type="Gene3D" id="2.130.10.10">
    <property type="entry name" value="YVTN repeat-like/Quinoprotein amine dehydrogenase"/>
    <property type="match status" value="1"/>
</dbReference>
<dbReference type="STRING" id="1324957.K933_07773"/>
<dbReference type="SMART" id="SM00564">
    <property type="entry name" value="PQQ"/>
    <property type="match status" value="3"/>
</dbReference>
<gene>
    <name evidence="3" type="ORF">K933_07773</name>
</gene>
<name>V4IZY8_9EURY</name>
<dbReference type="InterPro" id="IPR018391">
    <property type="entry name" value="PQQ_b-propeller_rpt"/>
</dbReference>
<keyword evidence="3" id="KW-0723">Serine/threonine-protein kinase</keyword>
<feature type="domain" description="Pyrrolo-quinoline quinone repeat" evidence="2">
    <location>
        <begin position="310"/>
        <end position="397"/>
    </location>
</feature>
<evidence type="ECO:0000259" key="2">
    <source>
        <dbReference type="Pfam" id="PF13360"/>
    </source>
</evidence>
<dbReference type="InterPro" id="IPR015943">
    <property type="entry name" value="WD40/YVTN_repeat-like_dom_sf"/>
</dbReference>
<dbReference type="EMBL" id="ASGZ01000026">
    <property type="protein sequence ID" value="ESP88732.1"/>
    <property type="molecule type" value="Genomic_DNA"/>
</dbReference>
<feature type="region of interest" description="Disordered" evidence="1">
    <location>
        <begin position="56"/>
        <end position="78"/>
    </location>
</feature>
<accession>V4IZY8</accession>
<dbReference type="Pfam" id="PF13360">
    <property type="entry name" value="PQQ_2"/>
    <property type="match status" value="2"/>
</dbReference>
<dbReference type="InterPro" id="IPR002372">
    <property type="entry name" value="PQQ_rpt_dom"/>
</dbReference>
<dbReference type="InterPro" id="IPR006311">
    <property type="entry name" value="TAT_signal"/>
</dbReference>
<dbReference type="Proteomes" id="UP000017840">
    <property type="component" value="Unassembled WGS sequence"/>
</dbReference>
<protein>
    <submittedName>
        <fullName evidence="3">Serine/threonine protein kinase</fullName>
    </submittedName>
</protein>
<keyword evidence="4" id="KW-1185">Reference proteome</keyword>
<dbReference type="AlphaFoldDB" id="V4IZY8"/>
<keyword evidence="3" id="KW-0418">Kinase</keyword>
<dbReference type="RefSeq" id="WP_023394140.1">
    <property type="nucleotide sequence ID" value="NZ_ASGZ01000026.1"/>
</dbReference>
<reference evidence="3 4" key="1">
    <citation type="journal article" date="2013" name="Genome Announc.">
        <title>Draft Genome Sequence of 'Candidatus Halobonum tyrrellensis' Strain G22, Isolated from the Hypersaline Waters of Lake Tyrrell, Australia.</title>
        <authorList>
            <person name="Ugalde J.A."/>
            <person name="Narasingarao P."/>
            <person name="Kuo S."/>
            <person name="Podell S."/>
            <person name="Allen E.E."/>
        </authorList>
    </citation>
    <scope>NUCLEOTIDE SEQUENCE [LARGE SCALE GENOMIC DNA]</scope>
    <source>
        <strain evidence="3 4">G22</strain>
    </source>
</reference>
<dbReference type="PROSITE" id="PS51318">
    <property type="entry name" value="TAT"/>
    <property type="match status" value="1"/>
</dbReference>
<keyword evidence="3" id="KW-0808">Transferase</keyword>
<dbReference type="PANTHER" id="PTHR34512:SF30">
    <property type="entry name" value="OUTER MEMBRANE PROTEIN ASSEMBLY FACTOR BAMB"/>
    <property type="match status" value="1"/>
</dbReference>
<evidence type="ECO:0000256" key="1">
    <source>
        <dbReference type="SAM" id="MobiDB-lite"/>
    </source>
</evidence>
<dbReference type="eggNOG" id="arCOG02492">
    <property type="taxonomic scope" value="Archaea"/>
</dbReference>
<evidence type="ECO:0000313" key="3">
    <source>
        <dbReference type="EMBL" id="ESP88732.1"/>
    </source>
</evidence>
<dbReference type="GO" id="GO:0004674">
    <property type="term" value="F:protein serine/threonine kinase activity"/>
    <property type="evidence" value="ECO:0007669"/>
    <property type="project" value="UniProtKB-KW"/>
</dbReference>
<dbReference type="SUPFAM" id="SSF50998">
    <property type="entry name" value="Quinoprotein alcohol dehydrogenase-like"/>
    <property type="match status" value="2"/>
</dbReference>
<proteinExistence type="predicted"/>
<comment type="caution">
    <text evidence="3">The sequence shown here is derived from an EMBL/GenBank/DDBJ whole genome shotgun (WGS) entry which is preliminary data.</text>
</comment>
<dbReference type="OrthoDB" id="145878at2157"/>
<evidence type="ECO:0000313" key="4">
    <source>
        <dbReference type="Proteomes" id="UP000017840"/>
    </source>
</evidence>
<sequence>MPAITRRRVVAGAAAAAAVGYGGYRAVEGASDADTGAWTPERGTWPLARYDAANTAYNPHASPPRAAPDKRKLGSLAHEGADPPYLSPLAGPDRLAVFGTRLATYAGDGAVPYGEFAARFAGFGPDGHLHALRSNGSETDLVRYDGREAAYRYPVPGYPEGLTLGREEAYVGTVNDGLFAYEPDGGREWGVEGETAALADGRLYTVGGRGGTAAYAERVGPERWLSSGPERLWTTAPVSADGNPPAVADGRLVVGTYGLFDATLEAFDAGTGDRLWEPESFGERGAADVSTPAVVGRNGYVAAGVDGLDAGVVARYDLATGEEVWRDDTEWYASDPVVGDGTLVVAGDVRSGPDAPATAVRGYDAGTGEELWTVGFPGDGGTALALVGERVLVTAGASLFELVSAAAP</sequence>
<dbReference type="PANTHER" id="PTHR34512">
    <property type="entry name" value="CELL SURFACE PROTEIN"/>
    <property type="match status" value="1"/>
</dbReference>
<feature type="domain" description="Pyrrolo-quinoline quinone repeat" evidence="2">
    <location>
        <begin position="184"/>
        <end position="298"/>
    </location>
</feature>
<dbReference type="InterPro" id="IPR011047">
    <property type="entry name" value="Quinoprotein_ADH-like_sf"/>
</dbReference>
<organism evidence="3 4">
    <name type="scientific">Candidatus Halobonum tyrrellensis G22</name>
    <dbReference type="NCBI Taxonomy" id="1324957"/>
    <lineage>
        <taxon>Archaea</taxon>
        <taxon>Methanobacteriati</taxon>
        <taxon>Methanobacteriota</taxon>
        <taxon>Stenosarchaea group</taxon>
        <taxon>Halobacteria</taxon>
        <taxon>Halobacteriales</taxon>
        <taxon>Haloferacaceae</taxon>
        <taxon>Candidatus Halobonum</taxon>
    </lineage>
</organism>